<keyword evidence="5 9" id="KW-0479">Metal-binding</keyword>
<name>A0A1X6MZ30_9APHY</name>
<evidence type="ECO:0000256" key="2">
    <source>
        <dbReference type="ARBA" id="ARBA00005179"/>
    </source>
</evidence>
<dbReference type="InterPro" id="IPR017972">
    <property type="entry name" value="Cyt_P450_CS"/>
</dbReference>
<gene>
    <name evidence="11" type="ORF">POSPLADRAFT_1046916</name>
</gene>
<organism evidence="11 12">
    <name type="scientific">Postia placenta MAD-698-R-SB12</name>
    <dbReference type="NCBI Taxonomy" id="670580"/>
    <lineage>
        <taxon>Eukaryota</taxon>
        <taxon>Fungi</taxon>
        <taxon>Dikarya</taxon>
        <taxon>Basidiomycota</taxon>
        <taxon>Agaricomycotina</taxon>
        <taxon>Agaricomycetes</taxon>
        <taxon>Polyporales</taxon>
        <taxon>Adustoporiaceae</taxon>
        <taxon>Rhodonia</taxon>
    </lineage>
</organism>
<dbReference type="InterPro" id="IPR001128">
    <property type="entry name" value="Cyt_P450"/>
</dbReference>
<dbReference type="PANTHER" id="PTHR24305:SF166">
    <property type="entry name" value="CYTOCHROME P450 12A4, MITOCHONDRIAL-RELATED"/>
    <property type="match status" value="1"/>
</dbReference>
<dbReference type="PANTHER" id="PTHR24305">
    <property type="entry name" value="CYTOCHROME P450"/>
    <property type="match status" value="1"/>
</dbReference>
<dbReference type="GO" id="GO:0016705">
    <property type="term" value="F:oxidoreductase activity, acting on paired donors, with incorporation or reduction of molecular oxygen"/>
    <property type="evidence" value="ECO:0007669"/>
    <property type="project" value="InterPro"/>
</dbReference>
<keyword evidence="12" id="KW-1185">Reference proteome</keyword>
<evidence type="ECO:0000256" key="3">
    <source>
        <dbReference type="ARBA" id="ARBA00010617"/>
    </source>
</evidence>
<evidence type="ECO:0000256" key="7">
    <source>
        <dbReference type="ARBA" id="ARBA00023004"/>
    </source>
</evidence>
<feature type="binding site" description="axial binding residue" evidence="9">
    <location>
        <position position="496"/>
    </location>
    <ligand>
        <name>heme</name>
        <dbReference type="ChEBI" id="CHEBI:30413"/>
    </ligand>
    <ligandPart>
        <name>Fe</name>
        <dbReference type="ChEBI" id="CHEBI:18248"/>
    </ligandPart>
</feature>
<keyword evidence="6 10" id="KW-0560">Oxidoreductase</keyword>
<dbReference type="GeneID" id="36324106"/>
<keyword evidence="4 9" id="KW-0349">Heme</keyword>
<dbReference type="Gene3D" id="1.10.630.10">
    <property type="entry name" value="Cytochrome P450"/>
    <property type="match status" value="1"/>
</dbReference>
<evidence type="ECO:0000256" key="9">
    <source>
        <dbReference type="PIRSR" id="PIRSR602401-1"/>
    </source>
</evidence>
<dbReference type="OrthoDB" id="1470350at2759"/>
<dbReference type="SUPFAM" id="SSF48264">
    <property type="entry name" value="Cytochrome P450"/>
    <property type="match status" value="1"/>
</dbReference>
<dbReference type="InterPro" id="IPR002401">
    <property type="entry name" value="Cyt_P450_E_grp-I"/>
</dbReference>
<evidence type="ECO:0008006" key="13">
    <source>
        <dbReference type="Google" id="ProtNLM"/>
    </source>
</evidence>
<dbReference type="PRINTS" id="PR00385">
    <property type="entry name" value="P450"/>
</dbReference>
<dbReference type="GO" id="GO:0020037">
    <property type="term" value="F:heme binding"/>
    <property type="evidence" value="ECO:0007669"/>
    <property type="project" value="InterPro"/>
</dbReference>
<evidence type="ECO:0000256" key="5">
    <source>
        <dbReference type="ARBA" id="ARBA00022723"/>
    </source>
</evidence>
<protein>
    <recommendedName>
        <fullName evidence="13">Cytochrome P450</fullName>
    </recommendedName>
</protein>
<dbReference type="EMBL" id="KZ110598">
    <property type="protein sequence ID" value="OSX61615.1"/>
    <property type="molecule type" value="Genomic_DNA"/>
</dbReference>
<comment type="pathway">
    <text evidence="2">Secondary metabolite biosynthesis.</text>
</comment>
<evidence type="ECO:0000313" key="11">
    <source>
        <dbReference type="EMBL" id="OSX61615.1"/>
    </source>
</evidence>
<keyword evidence="7 9" id="KW-0408">Iron</keyword>
<dbReference type="RefSeq" id="XP_024338409.1">
    <property type="nucleotide sequence ID" value="XM_024479156.1"/>
</dbReference>
<comment type="similarity">
    <text evidence="3 10">Belongs to the cytochrome P450 family.</text>
</comment>
<evidence type="ECO:0000313" key="12">
    <source>
        <dbReference type="Proteomes" id="UP000194127"/>
    </source>
</evidence>
<proteinExistence type="inferred from homology"/>
<reference evidence="11 12" key="1">
    <citation type="submission" date="2017-04" db="EMBL/GenBank/DDBJ databases">
        <title>Genome Sequence of the Model Brown-Rot Fungus Postia placenta SB12.</title>
        <authorList>
            <consortium name="DOE Joint Genome Institute"/>
            <person name="Gaskell J."/>
            <person name="Kersten P."/>
            <person name="Larrondo L.F."/>
            <person name="Canessa P."/>
            <person name="Martinez D."/>
            <person name="Hibbett D."/>
            <person name="Schmoll M."/>
            <person name="Kubicek C.P."/>
            <person name="Martinez A.T."/>
            <person name="Yadav J."/>
            <person name="Master E."/>
            <person name="Magnuson J.K."/>
            <person name="James T."/>
            <person name="Yaver D."/>
            <person name="Berka R."/>
            <person name="Labutti K."/>
            <person name="Lipzen A."/>
            <person name="Aerts A."/>
            <person name="Barry K."/>
            <person name="Henrissat B."/>
            <person name="Blanchette R."/>
            <person name="Grigoriev I."/>
            <person name="Cullen D."/>
        </authorList>
    </citation>
    <scope>NUCLEOTIDE SEQUENCE [LARGE SCALE GENOMIC DNA]</scope>
    <source>
        <strain evidence="11 12">MAD-698-R-SB12</strain>
    </source>
</reference>
<dbReference type="PROSITE" id="PS00086">
    <property type="entry name" value="CYTOCHROME_P450"/>
    <property type="match status" value="1"/>
</dbReference>
<dbReference type="Proteomes" id="UP000194127">
    <property type="component" value="Unassembled WGS sequence"/>
</dbReference>
<accession>A0A1X6MZ30</accession>
<comment type="cofactor">
    <cofactor evidence="1 9">
        <name>heme</name>
        <dbReference type="ChEBI" id="CHEBI:30413"/>
    </cofactor>
</comment>
<dbReference type="STRING" id="670580.A0A1X6MZ30"/>
<evidence type="ECO:0000256" key="1">
    <source>
        <dbReference type="ARBA" id="ARBA00001971"/>
    </source>
</evidence>
<dbReference type="InterPro" id="IPR050121">
    <property type="entry name" value="Cytochrome_P450_monoxygenase"/>
</dbReference>
<evidence type="ECO:0000256" key="10">
    <source>
        <dbReference type="RuleBase" id="RU000461"/>
    </source>
</evidence>
<dbReference type="GO" id="GO:0005506">
    <property type="term" value="F:iron ion binding"/>
    <property type="evidence" value="ECO:0007669"/>
    <property type="project" value="InterPro"/>
</dbReference>
<evidence type="ECO:0000256" key="4">
    <source>
        <dbReference type="ARBA" id="ARBA00022617"/>
    </source>
</evidence>
<dbReference type="InterPro" id="IPR036396">
    <property type="entry name" value="Cyt_P450_sf"/>
</dbReference>
<sequence>MDALSSGILLLTLACIYAMIRRLRKPSVSNIPGPQPESFLMGNLSELHQGQAAVADFEWQTVYGGIARIKAPFGEDMLWISDPKALQYIYQTSGYNFPKQPERRAVSRLVGDHGLTWADGDTHKRQRKVMFPAFGGPESRALLPIFEHHAEQVAIRWKEILETAPEHSAILNVIQHISPATLDAIGEAAFDYKLGCLDNSDNELAKAYLNLVADIFARPSKSKILFTSIAHYLPMRLAEFLYDHLPGKGLQKARFNRDVAHSVAEGLLQSKSQALMLGKGSRDVMSMLVKANASENDLSRLTHDEMIAQMRTIMMAGQETTTNTLSFALVELARYPHYQSRLRAEIRAAKRTVRERGDVSLSVQDMESMPFLQAVVREVLRFHPVVPHTYRQAGKDDVLPLSKPLTLRSGEVVTEVAIPAGIRLVLSVAGYNRDKGIWGEDAHTFNPERFLHRSGKRGPTVGVFGNMYAVVHVSDVIFMILTTSSSLTFSGGVRACIGWRFALYELQAFIVQLISNFEFALTDDIKRLRRDNAVIMVPTLEGENGVQAPLRVSLASDAGC</sequence>
<dbReference type="AlphaFoldDB" id="A0A1X6MZ30"/>
<dbReference type="Pfam" id="PF00067">
    <property type="entry name" value="p450"/>
    <property type="match status" value="1"/>
</dbReference>
<evidence type="ECO:0000256" key="6">
    <source>
        <dbReference type="ARBA" id="ARBA00023002"/>
    </source>
</evidence>
<keyword evidence="8 10" id="KW-0503">Monooxygenase</keyword>
<dbReference type="CDD" id="cd11069">
    <property type="entry name" value="CYP_FUM15-like"/>
    <property type="match status" value="1"/>
</dbReference>
<dbReference type="GO" id="GO:0004497">
    <property type="term" value="F:monooxygenase activity"/>
    <property type="evidence" value="ECO:0007669"/>
    <property type="project" value="UniProtKB-KW"/>
</dbReference>
<evidence type="ECO:0000256" key="8">
    <source>
        <dbReference type="ARBA" id="ARBA00023033"/>
    </source>
</evidence>
<dbReference type="PRINTS" id="PR00463">
    <property type="entry name" value="EP450I"/>
</dbReference>